<protein>
    <submittedName>
        <fullName evidence="3">Uncharacterized conserved protein</fullName>
    </submittedName>
</protein>
<keyword evidence="1" id="KW-0732">Signal</keyword>
<evidence type="ECO:0000313" key="3">
    <source>
        <dbReference type="EMBL" id="SDR89796.1"/>
    </source>
</evidence>
<keyword evidence="4" id="KW-1185">Reference proteome</keyword>
<sequence>MHLFIKGFSIAALLGASMLSGAVFAEEPVESGNPPEEVTQAGDVASKVVVGWIEKGLILPEQTAVKIKIDSGALISSMHAVNLEEFTRKDKKWVRYDVTVKDVDTDERVTMNFEQPLYRKMTVRGAGGVDHRPVVKMRMCIGNRVFEEQFSLRDRSDMNYPVLLGRKTIDHIGLIDVASTFMLPLDCPDSALEQNAAASRG</sequence>
<dbReference type="SUPFAM" id="SSF50630">
    <property type="entry name" value="Acid proteases"/>
    <property type="match status" value="1"/>
</dbReference>
<dbReference type="STRING" id="797277.SAMN05216198_0714"/>
<dbReference type="RefSeq" id="WP_090272057.1">
    <property type="nucleotide sequence ID" value="NZ_LT629748.1"/>
</dbReference>
<reference evidence="4" key="1">
    <citation type="submission" date="2016-10" db="EMBL/GenBank/DDBJ databases">
        <authorList>
            <person name="Varghese N."/>
            <person name="Submissions S."/>
        </authorList>
    </citation>
    <scope>NUCLEOTIDE SEQUENCE [LARGE SCALE GENOMIC DNA]</scope>
    <source>
        <strain evidence="4">2SM5</strain>
    </source>
</reference>
<gene>
    <name evidence="3" type="ORF">SAMN05216198_0714</name>
</gene>
<dbReference type="OrthoDB" id="8546610at2"/>
<accession>A0A1H1MSX4</accession>
<dbReference type="InterPro" id="IPR021109">
    <property type="entry name" value="Peptidase_aspartic_dom_sf"/>
</dbReference>
<dbReference type="PANTHER" id="PTHR38037:SF2">
    <property type="entry name" value="ATP-DEPENDENT ZINC PROTEASE DOMAIN-CONTAINING PROTEIN-RELATED"/>
    <property type="match status" value="1"/>
</dbReference>
<name>A0A1H1MSX4_9GAMM</name>
<feature type="chain" id="PRO_5009254807" evidence="1">
    <location>
        <begin position="26"/>
        <end position="201"/>
    </location>
</feature>
<organism evidence="3 4">
    <name type="scientific">Halopseudomonas litoralis</name>
    <dbReference type="NCBI Taxonomy" id="797277"/>
    <lineage>
        <taxon>Bacteria</taxon>
        <taxon>Pseudomonadati</taxon>
        <taxon>Pseudomonadota</taxon>
        <taxon>Gammaproteobacteria</taxon>
        <taxon>Pseudomonadales</taxon>
        <taxon>Pseudomonadaceae</taxon>
        <taxon>Halopseudomonas</taxon>
    </lineage>
</organism>
<dbReference type="EMBL" id="LT629748">
    <property type="protein sequence ID" value="SDR89796.1"/>
    <property type="molecule type" value="Genomic_DNA"/>
</dbReference>
<feature type="domain" description="Retropepsin-like aspartic endopeptidase" evidence="2">
    <location>
        <begin position="49"/>
        <end position="182"/>
    </location>
</feature>
<evidence type="ECO:0000259" key="2">
    <source>
        <dbReference type="Pfam" id="PF05618"/>
    </source>
</evidence>
<evidence type="ECO:0000256" key="1">
    <source>
        <dbReference type="SAM" id="SignalP"/>
    </source>
</evidence>
<dbReference type="AlphaFoldDB" id="A0A1H1MSX4"/>
<dbReference type="PANTHER" id="PTHR38037">
    <property type="entry name" value="ZN_PROTEASE DOMAIN-CONTAINING PROTEIN"/>
    <property type="match status" value="1"/>
</dbReference>
<feature type="signal peptide" evidence="1">
    <location>
        <begin position="1"/>
        <end position="25"/>
    </location>
</feature>
<proteinExistence type="predicted"/>
<dbReference type="Pfam" id="PF05618">
    <property type="entry name" value="Zn_protease"/>
    <property type="match status" value="1"/>
</dbReference>
<evidence type="ECO:0000313" key="4">
    <source>
        <dbReference type="Proteomes" id="UP000243426"/>
    </source>
</evidence>
<dbReference type="Proteomes" id="UP000243426">
    <property type="component" value="Chromosome I"/>
</dbReference>
<dbReference type="Gene3D" id="2.40.70.10">
    <property type="entry name" value="Acid Proteases"/>
    <property type="match status" value="1"/>
</dbReference>
<dbReference type="InterPro" id="IPR008503">
    <property type="entry name" value="Asp_endopeptidase"/>
</dbReference>